<keyword evidence="2" id="KW-0134">Cell wall</keyword>
<dbReference type="AlphaFoldDB" id="A0A0R1U9T5"/>
<feature type="compositionally biased region" description="Polar residues" evidence="6">
    <location>
        <begin position="44"/>
        <end position="67"/>
    </location>
</feature>
<feature type="domain" description="SpaA-like prealbumin fold" evidence="7">
    <location>
        <begin position="392"/>
        <end position="476"/>
    </location>
</feature>
<evidence type="ECO:0000256" key="6">
    <source>
        <dbReference type="SAM" id="MobiDB-lite"/>
    </source>
</evidence>
<dbReference type="InterPro" id="IPR041033">
    <property type="entry name" value="SpaA_PFL_dom_1"/>
</dbReference>
<dbReference type="InterPro" id="IPR011252">
    <property type="entry name" value="Fibrogen-bd_dom1"/>
</dbReference>
<dbReference type="RefSeq" id="WP_056955498.1">
    <property type="nucleotide sequence ID" value="NZ_AZFK01000086.1"/>
</dbReference>
<keyword evidence="3" id="KW-0964">Secreted</keyword>
<comment type="subcellular location">
    <subcellularLocation>
        <location evidence="1">Secreted</location>
        <location evidence="1">Cell wall</location>
    </subcellularLocation>
</comment>
<evidence type="ECO:0000313" key="9">
    <source>
        <dbReference type="Proteomes" id="UP000050816"/>
    </source>
</evidence>
<dbReference type="InterPro" id="IPR008966">
    <property type="entry name" value="Adhesion_dom_sf"/>
</dbReference>
<reference evidence="8 9" key="1">
    <citation type="journal article" date="2015" name="Genome Announc.">
        <title>Expanding the biotechnology potential of lactobacilli through comparative genomics of 213 strains and associated genera.</title>
        <authorList>
            <person name="Sun Z."/>
            <person name="Harris H.M."/>
            <person name="McCann A."/>
            <person name="Guo C."/>
            <person name="Argimon S."/>
            <person name="Zhang W."/>
            <person name="Yang X."/>
            <person name="Jeffery I.B."/>
            <person name="Cooney J.C."/>
            <person name="Kagawa T.F."/>
            <person name="Liu W."/>
            <person name="Song Y."/>
            <person name="Salvetti E."/>
            <person name="Wrobel A."/>
            <person name="Rasinkangas P."/>
            <person name="Parkhill J."/>
            <person name="Rea M.C."/>
            <person name="O'Sullivan O."/>
            <person name="Ritari J."/>
            <person name="Douillard F.P."/>
            <person name="Paul Ross R."/>
            <person name="Yang R."/>
            <person name="Briner A.E."/>
            <person name="Felis G.E."/>
            <person name="de Vos W.M."/>
            <person name="Barrangou R."/>
            <person name="Klaenhammer T.R."/>
            <person name="Caufield P.W."/>
            <person name="Cui Y."/>
            <person name="Zhang H."/>
            <person name="O'Toole P.W."/>
        </authorList>
    </citation>
    <scope>NUCLEOTIDE SEQUENCE [LARGE SCALE GENOMIC DNA]</scope>
    <source>
        <strain evidence="8 9">DSM 15946</strain>
    </source>
</reference>
<comment type="caution">
    <text evidence="8">The sequence shown here is derived from an EMBL/GenBank/DDBJ whole genome shotgun (WGS) entry which is preliminary data.</text>
</comment>
<protein>
    <recommendedName>
        <fullName evidence="7">SpaA-like prealbumin fold domain-containing protein</fullName>
    </recommendedName>
</protein>
<dbReference type="Gene3D" id="2.60.40.10">
    <property type="entry name" value="Immunoglobulins"/>
    <property type="match status" value="1"/>
</dbReference>
<feature type="region of interest" description="Disordered" evidence="6">
    <location>
        <begin position="44"/>
        <end position="79"/>
    </location>
</feature>
<evidence type="ECO:0000256" key="2">
    <source>
        <dbReference type="ARBA" id="ARBA00022512"/>
    </source>
</evidence>
<dbReference type="Pfam" id="PF17802">
    <property type="entry name" value="SpaA"/>
    <property type="match status" value="1"/>
</dbReference>
<dbReference type="InterPro" id="IPR013783">
    <property type="entry name" value="Ig-like_fold"/>
</dbReference>
<evidence type="ECO:0000313" key="8">
    <source>
        <dbReference type="EMBL" id="KRL87880.1"/>
    </source>
</evidence>
<evidence type="ECO:0000256" key="1">
    <source>
        <dbReference type="ARBA" id="ARBA00004191"/>
    </source>
</evidence>
<dbReference type="Proteomes" id="UP000050816">
    <property type="component" value="Unassembled WGS sequence"/>
</dbReference>
<dbReference type="NCBIfam" id="TIGR01167">
    <property type="entry name" value="LPXTG_anchor"/>
    <property type="match status" value="1"/>
</dbReference>
<evidence type="ECO:0000256" key="4">
    <source>
        <dbReference type="ARBA" id="ARBA00022729"/>
    </source>
</evidence>
<dbReference type="Gene3D" id="2.60.40.1280">
    <property type="match status" value="1"/>
</dbReference>
<accession>A0A0R1U9T5</accession>
<dbReference type="PATRIC" id="fig|1423760.3.peg.804"/>
<evidence type="ECO:0000256" key="5">
    <source>
        <dbReference type="ARBA" id="ARBA00023088"/>
    </source>
</evidence>
<name>A0A0R1U9T5_9LACO</name>
<evidence type="ECO:0000256" key="3">
    <source>
        <dbReference type="ARBA" id="ARBA00022525"/>
    </source>
</evidence>
<dbReference type="Gene3D" id="2.60.40.740">
    <property type="match status" value="1"/>
</dbReference>
<dbReference type="SUPFAM" id="SSF49401">
    <property type="entry name" value="Bacterial adhesins"/>
    <property type="match status" value="2"/>
</dbReference>
<keyword evidence="4" id="KW-0732">Signal</keyword>
<gene>
    <name evidence="8" type="ORF">FC43_GL000782</name>
</gene>
<dbReference type="GO" id="GO:0007155">
    <property type="term" value="P:cell adhesion"/>
    <property type="evidence" value="ECO:0007669"/>
    <property type="project" value="InterPro"/>
</dbReference>
<organism evidence="8 9">
    <name type="scientific">Limosilactobacillus ingluviei DSM 15946</name>
    <dbReference type="NCBI Taxonomy" id="1423760"/>
    <lineage>
        <taxon>Bacteria</taxon>
        <taxon>Bacillati</taxon>
        <taxon>Bacillota</taxon>
        <taxon>Bacilli</taxon>
        <taxon>Lactobacillales</taxon>
        <taxon>Lactobacillaceae</taxon>
        <taxon>Limosilactobacillus</taxon>
    </lineage>
</organism>
<proteinExistence type="predicted"/>
<sequence>MKHQGLGTVRGLLLWLGAVMVTLTLWGGQRVQADVVDSMGPTSMLSTSTNHTVASTTADSTAPTNEVTHPPAASPASEREISGHIASLTVQGNKDANGMYSQGAEVKIEGSFNDAKGPIHSGDHIDLAWSTDNEVTPYLVAFSGQTALTHHGVHIGDFTVTETGGQLTFNDNVEQFMSGVQGTFFFNAKLYTRSQQDGMAKLVVGPYVEFLAVKGVPQSSDNPGALTHDQTWYGNKNGRAVPWNGKNWVDWDVRLNEYRAYLAAPIKLHDVIPAGLRLDPERLTFWIDNDEPINLAAFQARYPHSSIQLNGNTITAVFSQDEFSGRRITFRYKTEIQDLNALNFTNSLAGAYQLQGQEVQNFTYQKTVQNISFGADITGMLPGELKIFKYYPTDKGPQALAGVTFRIKNVATGETFEATTEQNGIITRQRMLPGKYEVREISAPDWIDFAKVQGQVWTVEVLEDQPGQTLMIKNEKKRTSIPWTDYSNNPAKTVIPWTDYSNNPAKTVIPWTDYSNNPAKTVIPWTDYSNNPAKTVIPWTDYSNNPAKTVIPWTDYSNNPAKTVIPWTDYSNNVAKTVIPWTDYSNNVAKTVKPALPAEQPTKWLPLAPATVITMNQPNSTPHATSITITDQTPVRDTNQAQLPQTGTASESILLEIGLALLSICFGVSRTRWKQS</sequence>
<keyword evidence="5" id="KW-0572">Peptidoglycan-anchor</keyword>
<dbReference type="SUPFAM" id="SSF49478">
    <property type="entry name" value="Cna protein B-type domain"/>
    <property type="match status" value="1"/>
</dbReference>
<evidence type="ECO:0000259" key="7">
    <source>
        <dbReference type="Pfam" id="PF17802"/>
    </source>
</evidence>
<dbReference type="EMBL" id="AZFK01000086">
    <property type="protein sequence ID" value="KRL87880.1"/>
    <property type="molecule type" value="Genomic_DNA"/>
</dbReference>